<organism evidence="1 2">
    <name type="scientific">Methanocella arvoryzae (strain DSM 22066 / NBRC 105507 / MRE50)</name>
    <dbReference type="NCBI Taxonomy" id="351160"/>
    <lineage>
        <taxon>Archaea</taxon>
        <taxon>Methanobacteriati</taxon>
        <taxon>Methanobacteriota</taxon>
        <taxon>Stenosarchaea group</taxon>
        <taxon>Methanomicrobia</taxon>
        <taxon>Methanocellales</taxon>
        <taxon>Methanocellaceae</taxon>
        <taxon>Methanocella</taxon>
    </lineage>
</organism>
<dbReference type="KEGG" id="rci:RCIX986"/>
<dbReference type="AlphaFoldDB" id="Q0W5M1"/>
<accession>Q0W5M1</accession>
<sequence length="227" mass="24633">MARSITNLLLLLLIACMLTLSGCISGSQDAQPQNIGEKTLPQDMYVAVEEHLLVDSNLIKGTYPYPMSIPPPSAFYYDGTTASSSGLPSSIDEGYYPEVNDSFQVLYGTTSKRSIAPNAVRSGLLIKGVYNLPYAGESGFTIQNIARDGTIFANYGNASVTLKPGEEWVSPVTTEISKGNGSFAGASYAYTTIINTTWTVTNLGVYDKANLTRYRNNQSDTGYYRSY</sequence>
<name>Q0W5M1_METAR</name>
<keyword evidence="2" id="KW-1185">Reference proteome</keyword>
<dbReference type="EMBL" id="AM114193">
    <property type="protein sequence ID" value="CAJ36322.1"/>
    <property type="molecule type" value="Genomic_DNA"/>
</dbReference>
<protein>
    <recommendedName>
        <fullName evidence="3">Lipoprotein</fullName>
    </recommendedName>
</protein>
<dbReference type="eggNOG" id="arCOG10895">
    <property type="taxonomic scope" value="Archaea"/>
</dbReference>
<reference evidence="1 2" key="1">
    <citation type="journal article" date="2006" name="Science">
        <title>Genome of rice cluster I archaea -- the key methane producers in the rice rhizosphere.</title>
        <authorList>
            <person name="Erkel C."/>
            <person name="Kube M."/>
            <person name="Reinhardt R."/>
            <person name="Liesack W."/>
        </authorList>
    </citation>
    <scope>NUCLEOTIDE SEQUENCE [LARGE SCALE GENOMIC DNA]</scope>
    <source>
        <strain evidence="2">DSM 22066 / NBRC 105507 / MRE50</strain>
    </source>
</reference>
<dbReference type="PROSITE" id="PS51257">
    <property type="entry name" value="PROKAR_LIPOPROTEIN"/>
    <property type="match status" value="1"/>
</dbReference>
<proteinExistence type="predicted"/>
<dbReference type="Proteomes" id="UP000000663">
    <property type="component" value="Chromosome"/>
</dbReference>
<gene>
    <name evidence="1" type="ORF">RCIX986</name>
</gene>
<evidence type="ECO:0000313" key="2">
    <source>
        <dbReference type="Proteomes" id="UP000000663"/>
    </source>
</evidence>
<evidence type="ECO:0000313" key="1">
    <source>
        <dbReference type="EMBL" id="CAJ36322.1"/>
    </source>
</evidence>
<evidence type="ECO:0008006" key="3">
    <source>
        <dbReference type="Google" id="ProtNLM"/>
    </source>
</evidence>
<dbReference type="STRING" id="351160.RCIX986"/>